<dbReference type="GeneID" id="87874415"/>
<feature type="domain" description="Brl1/Brr6" evidence="3">
    <location>
        <begin position="235"/>
        <end position="369"/>
    </location>
</feature>
<dbReference type="EMBL" id="JAULSX010000002">
    <property type="protein sequence ID" value="KAK3497066.1"/>
    <property type="molecule type" value="Genomic_DNA"/>
</dbReference>
<evidence type="ECO:0000313" key="4">
    <source>
        <dbReference type="EMBL" id="KAK3497066.1"/>
    </source>
</evidence>
<feature type="compositionally biased region" description="Low complexity" evidence="1">
    <location>
        <begin position="28"/>
        <end position="47"/>
    </location>
</feature>
<proteinExistence type="predicted"/>
<feature type="compositionally biased region" description="Polar residues" evidence="1">
    <location>
        <begin position="48"/>
        <end position="63"/>
    </location>
</feature>
<reference evidence="4 5" key="1">
    <citation type="journal article" date="2023" name="Mol. Phylogenet. Evol.">
        <title>Genome-scale phylogeny and comparative genomics of the fungal order Sordariales.</title>
        <authorList>
            <person name="Hensen N."/>
            <person name="Bonometti L."/>
            <person name="Westerberg I."/>
            <person name="Brannstrom I.O."/>
            <person name="Guillou S."/>
            <person name="Cros-Aarteil S."/>
            <person name="Calhoun S."/>
            <person name="Haridas S."/>
            <person name="Kuo A."/>
            <person name="Mondo S."/>
            <person name="Pangilinan J."/>
            <person name="Riley R."/>
            <person name="LaButti K."/>
            <person name="Andreopoulos B."/>
            <person name="Lipzen A."/>
            <person name="Chen C."/>
            <person name="Yan M."/>
            <person name="Daum C."/>
            <person name="Ng V."/>
            <person name="Clum A."/>
            <person name="Steindorff A."/>
            <person name="Ohm R.A."/>
            <person name="Martin F."/>
            <person name="Silar P."/>
            <person name="Natvig D.O."/>
            <person name="Lalanne C."/>
            <person name="Gautier V."/>
            <person name="Ament-Velasquez S.L."/>
            <person name="Kruys A."/>
            <person name="Hutchinson M.I."/>
            <person name="Powell A.J."/>
            <person name="Barry K."/>
            <person name="Miller A.N."/>
            <person name="Grigoriev I.V."/>
            <person name="Debuchy R."/>
            <person name="Gladieux P."/>
            <person name="Hiltunen Thoren M."/>
            <person name="Johannesson H."/>
        </authorList>
    </citation>
    <scope>NUCLEOTIDE SEQUENCE [LARGE SCALE GENOMIC DNA]</scope>
    <source>
        <strain evidence="4 5">FGSC 10403</strain>
    </source>
</reference>
<comment type="caution">
    <text evidence="4">The sequence shown here is derived from an EMBL/GenBank/DDBJ whole genome shotgun (WGS) entry which is preliminary data.</text>
</comment>
<feature type="compositionally biased region" description="Polar residues" evidence="1">
    <location>
        <begin position="72"/>
        <end position="83"/>
    </location>
</feature>
<keyword evidence="2" id="KW-1133">Transmembrane helix</keyword>
<dbReference type="GO" id="GO:0031965">
    <property type="term" value="C:nuclear membrane"/>
    <property type="evidence" value="ECO:0007669"/>
    <property type="project" value="InterPro"/>
</dbReference>
<feature type="compositionally biased region" description="Basic residues" evidence="1">
    <location>
        <begin position="448"/>
        <end position="461"/>
    </location>
</feature>
<keyword evidence="2" id="KW-0812">Transmembrane</keyword>
<dbReference type="SMART" id="SM01042">
    <property type="entry name" value="Brr6_like_C_C"/>
    <property type="match status" value="1"/>
</dbReference>
<feature type="region of interest" description="Disordered" evidence="1">
    <location>
        <begin position="154"/>
        <end position="213"/>
    </location>
</feature>
<gene>
    <name evidence="4" type="ORF">B0T23DRAFT_373399</name>
</gene>
<feature type="region of interest" description="Disordered" evidence="1">
    <location>
        <begin position="373"/>
        <end position="395"/>
    </location>
</feature>
<feature type="region of interest" description="Disordered" evidence="1">
    <location>
        <begin position="423"/>
        <end position="461"/>
    </location>
</feature>
<dbReference type="InterPro" id="IPR040202">
    <property type="entry name" value="Brl1/Brr6"/>
</dbReference>
<feature type="region of interest" description="Disordered" evidence="1">
    <location>
        <begin position="1"/>
        <end position="133"/>
    </location>
</feature>
<protein>
    <submittedName>
        <fullName evidence="4">Di-sulfide bridge nucleocytoplasmic transport domain-containing protein</fullName>
    </submittedName>
</protein>
<sequence>MDRRGNESPMEWEFDNKPPVDHTSPFASLLSKQPPLSSFSSQPSKTSNPTFGATSAAPQSNVVNEHRDTLKPPNTSFNPQLHNKPTAPQFRNPAFTTPQKRPDEQTLESPSEASPAMTDISEMPPDTPETMFDDSFRIPATAYTPLQAGKAMFSRQYFQNGRPRQVRKRKRQRGDRDVGSVRSRLDHASDESDNDWEEGVRPGRRRSSTDKNASSGWLTSFLDTVSKYPAAPAVLSRWLQFVINTFLIGVILFAVFSCVMAVRNDLSRAADRARSNLMHEISQCTSNYHKNLCAPKLNRAPALELPCNEWEACMNQDPSTVMMTQISARNMAEILNEFFTIISYKTWGFILSAFLVAIIGTNVGFGSLRDSGAFKPSSPRKRAEPAPVAAPPPTPLHPIFSTPAFHNPQQAYIFAPIETPRRARQQFFDEATDTDNSPDVRMMLPPRTPRRSPSKGERRRG</sequence>
<evidence type="ECO:0000256" key="1">
    <source>
        <dbReference type="SAM" id="MobiDB-lite"/>
    </source>
</evidence>
<dbReference type="InterPro" id="IPR018767">
    <property type="entry name" value="Brl1/Brr6_dom"/>
</dbReference>
<dbReference type="GO" id="GO:0055088">
    <property type="term" value="P:lipid homeostasis"/>
    <property type="evidence" value="ECO:0007669"/>
    <property type="project" value="InterPro"/>
</dbReference>
<feature type="transmembrane region" description="Helical" evidence="2">
    <location>
        <begin position="347"/>
        <end position="368"/>
    </location>
</feature>
<accession>A0AAJ0IC55</accession>
<evidence type="ECO:0000259" key="3">
    <source>
        <dbReference type="SMART" id="SM01042"/>
    </source>
</evidence>
<feature type="transmembrane region" description="Helical" evidence="2">
    <location>
        <begin position="238"/>
        <end position="262"/>
    </location>
</feature>
<dbReference type="PANTHER" id="PTHR28136">
    <property type="entry name" value="NUCLEUS EXPORT PROTEIN BRR6"/>
    <property type="match status" value="1"/>
</dbReference>
<keyword evidence="5" id="KW-1185">Reference proteome</keyword>
<dbReference type="GO" id="GO:0006998">
    <property type="term" value="P:nuclear envelope organization"/>
    <property type="evidence" value="ECO:0007669"/>
    <property type="project" value="InterPro"/>
</dbReference>
<evidence type="ECO:0000313" key="5">
    <source>
        <dbReference type="Proteomes" id="UP001285908"/>
    </source>
</evidence>
<dbReference type="AlphaFoldDB" id="A0AAJ0IC55"/>
<dbReference type="Proteomes" id="UP001285908">
    <property type="component" value="Unassembled WGS sequence"/>
</dbReference>
<keyword evidence="2" id="KW-0472">Membrane</keyword>
<feature type="compositionally biased region" description="Basic and acidic residues" evidence="1">
    <location>
        <begin position="174"/>
        <end position="190"/>
    </location>
</feature>
<organism evidence="4 5">
    <name type="scientific">Neurospora hispaniola</name>
    <dbReference type="NCBI Taxonomy" id="588809"/>
    <lineage>
        <taxon>Eukaryota</taxon>
        <taxon>Fungi</taxon>
        <taxon>Dikarya</taxon>
        <taxon>Ascomycota</taxon>
        <taxon>Pezizomycotina</taxon>
        <taxon>Sordariomycetes</taxon>
        <taxon>Sordariomycetidae</taxon>
        <taxon>Sordariales</taxon>
        <taxon>Sordariaceae</taxon>
        <taxon>Neurospora</taxon>
    </lineage>
</organism>
<feature type="compositionally biased region" description="Basic residues" evidence="1">
    <location>
        <begin position="164"/>
        <end position="173"/>
    </location>
</feature>
<dbReference type="Pfam" id="PF10104">
    <property type="entry name" value="Brr6_like_C_C"/>
    <property type="match status" value="1"/>
</dbReference>
<dbReference type="RefSeq" id="XP_062695330.1">
    <property type="nucleotide sequence ID" value="XM_062836793.1"/>
</dbReference>
<dbReference type="PANTHER" id="PTHR28136:SF1">
    <property type="entry name" value="NUCLEUS EXPORT PROTEIN BRL1"/>
    <property type="match status" value="1"/>
</dbReference>
<evidence type="ECO:0000256" key="2">
    <source>
        <dbReference type="SAM" id="Phobius"/>
    </source>
</evidence>
<name>A0AAJ0IC55_9PEZI</name>